<accession>A0ABS8I060</accession>
<protein>
    <submittedName>
        <fullName evidence="2">Type II toxin-antitoxin system RelE/ParE family toxin</fullName>
    </submittedName>
</protein>
<dbReference type="EMBL" id="JAJHJB010000089">
    <property type="protein sequence ID" value="MCC5468655.1"/>
    <property type="molecule type" value="Genomic_DNA"/>
</dbReference>
<dbReference type="InterPro" id="IPR031552">
    <property type="entry name" value="ParE-like_toxin"/>
</dbReference>
<dbReference type="InterPro" id="IPR035093">
    <property type="entry name" value="RelE/ParE_toxin_dom_sf"/>
</dbReference>
<evidence type="ECO:0000256" key="1">
    <source>
        <dbReference type="ARBA" id="ARBA00006226"/>
    </source>
</evidence>
<dbReference type="Gene3D" id="3.30.2310.20">
    <property type="entry name" value="RelE-like"/>
    <property type="match status" value="1"/>
</dbReference>
<name>A0ABS8I060_9FIRM</name>
<reference evidence="2" key="1">
    <citation type="submission" date="2021-11" db="EMBL/GenBank/DDBJ databases">
        <title>Description of a new species Pelosinus isolated from the bottom sediments of Lake Baikal.</title>
        <authorList>
            <person name="Zakharyuk A."/>
        </authorList>
    </citation>
    <scope>NUCLEOTIDE SEQUENCE</scope>
    <source>
        <strain evidence="2">Bkl1</strain>
    </source>
</reference>
<dbReference type="Proteomes" id="UP001165492">
    <property type="component" value="Unassembled WGS sequence"/>
</dbReference>
<evidence type="ECO:0000313" key="2">
    <source>
        <dbReference type="EMBL" id="MCC5468655.1"/>
    </source>
</evidence>
<proteinExistence type="inferred from homology"/>
<comment type="caution">
    <text evidence="2">The sequence shown here is derived from an EMBL/GenBank/DDBJ whole genome shotgun (WGS) entry which is preliminary data.</text>
</comment>
<keyword evidence="3" id="KW-1185">Reference proteome</keyword>
<dbReference type="RefSeq" id="WP_229537518.1">
    <property type="nucleotide sequence ID" value="NZ_JAJHJB010000089.1"/>
</dbReference>
<comment type="similarity">
    <text evidence="1">Belongs to the RelE toxin family.</text>
</comment>
<organism evidence="2 3">
    <name type="scientific">Pelosinus baikalensis</name>
    <dbReference type="NCBI Taxonomy" id="2892015"/>
    <lineage>
        <taxon>Bacteria</taxon>
        <taxon>Bacillati</taxon>
        <taxon>Bacillota</taxon>
        <taxon>Negativicutes</taxon>
        <taxon>Selenomonadales</taxon>
        <taxon>Sporomusaceae</taxon>
        <taxon>Pelosinus</taxon>
    </lineage>
</organism>
<dbReference type="Pfam" id="PF15781">
    <property type="entry name" value="ParE-like_toxin"/>
    <property type="match status" value="1"/>
</dbReference>
<dbReference type="SUPFAM" id="SSF143011">
    <property type="entry name" value="RelE-like"/>
    <property type="match status" value="1"/>
</dbReference>
<sequence>MYEVVILNSAAKQLKNLDKPIKNKIIITLEKIAENPFVGERLKGNLTAIYSYHLKIASVEYRIAYQIKEQEIIIVIMQIGTRENFYEELKKRV</sequence>
<dbReference type="PANTHER" id="PTHR35601">
    <property type="entry name" value="TOXIN RELE"/>
    <property type="match status" value="1"/>
</dbReference>
<gene>
    <name evidence="2" type="ORF">LMF89_25295</name>
</gene>
<evidence type="ECO:0000313" key="3">
    <source>
        <dbReference type="Proteomes" id="UP001165492"/>
    </source>
</evidence>
<dbReference type="PANTHER" id="PTHR35601:SF1">
    <property type="entry name" value="TOXIN RELE"/>
    <property type="match status" value="1"/>
</dbReference>